<accession>A0A183SL23</accession>
<name>A0A183SL23_SCHSO</name>
<evidence type="ECO:0000256" key="1">
    <source>
        <dbReference type="SAM" id="MobiDB-lite"/>
    </source>
</evidence>
<reference evidence="4" key="1">
    <citation type="submission" date="2016-06" db="UniProtKB">
        <authorList>
            <consortium name="WormBaseParasite"/>
        </authorList>
    </citation>
    <scope>IDENTIFICATION</scope>
</reference>
<gene>
    <name evidence="2" type="ORF">SSLN_LOCUS4921</name>
</gene>
<reference evidence="2 3" key="2">
    <citation type="submission" date="2018-11" db="EMBL/GenBank/DDBJ databases">
        <authorList>
            <consortium name="Pathogen Informatics"/>
        </authorList>
    </citation>
    <scope>NUCLEOTIDE SEQUENCE [LARGE SCALE GENOMIC DNA]</scope>
    <source>
        <strain evidence="2 3">NST_G2</strain>
    </source>
</reference>
<evidence type="ECO:0000313" key="2">
    <source>
        <dbReference type="EMBL" id="VDL91306.1"/>
    </source>
</evidence>
<evidence type="ECO:0000313" key="4">
    <source>
        <dbReference type="WBParaSite" id="SSLN_0000508001-mRNA-1"/>
    </source>
</evidence>
<dbReference type="EMBL" id="UYSU01033053">
    <property type="protein sequence ID" value="VDL91306.1"/>
    <property type="molecule type" value="Genomic_DNA"/>
</dbReference>
<dbReference type="Proteomes" id="UP000275846">
    <property type="component" value="Unassembled WGS sequence"/>
</dbReference>
<feature type="region of interest" description="Disordered" evidence="1">
    <location>
        <begin position="1"/>
        <end position="37"/>
    </location>
</feature>
<protein>
    <submittedName>
        <fullName evidence="2 4">Uncharacterized protein</fullName>
    </submittedName>
</protein>
<proteinExistence type="predicted"/>
<evidence type="ECO:0000313" key="3">
    <source>
        <dbReference type="Proteomes" id="UP000275846"/>
    </source>
</evidence>
<organism evidence="4">
    <name type="scientific">Schistocephalus solidus</name>
    <name type="common">Tapeworm</name>
    <dbReference type="NCBI Taxonomy" id="70667"/>
    <lineage>
        <taxon>Eukaryota</taxon>
        <taxon>Metazoa</taxon>
        <taxon>Spiralia</taxon>
        <taxon>Lophotrochozoa</taxon>
        <taxon>Platyhelminthes</taxon>
        <taxon>Cestoda</taxon>
        <taxon>Eucestoda</taxon>
        <taxon>Diphyllobothriidea</taxon>
        <taxon>Diphyllobothriidae</taxon>
        <taxon>Schistocephalus</taxon>
    </lineage>
</organism>
<sequence length="76" mass="8376">MRGGHTSDRLAVTDQPPPPSPSPSNTTQEARPLAQQPFGYIVPLRSPERRLLPPKAQLLRLPPARQPACHHLCPEV</sequence>
<keyword evidence="3" id="KW-1185">Reference proteome</keyword>
<dbReference type="AlphaFoldDB" id="A0A183SL23"/>
<dbReference type="WBParaSite" id="SSLN_0000508001-mRNA-1">
    <property type="protein sequence ID" value="SSLN_0000508001-mRNA-1"/>
    <property type="gene ID" value="SSLN_0000508001"/>
</dbReference>